<reference evidence="2 3" key="1">
    <citation type="submission" date="2020-03" db="EMBL/GenBank/DDBJ databases">
        <title>Genomic Encyclopedia of Type Strains, Phase IV (KMG-V): Genome sequencing to study the core and pangenomes of soil and plant-associated prokaryotes.</title>
        <authorList>
            <person name="Whitman W."/>
        </authorList>
    </citation>
    <scope>NUCLEOTIDE SEQUENCE [LARGE SCALE GENOMIC DNA]</scope>
    <source>
        <strain evidence="2 3">1B</strain>
    </source>
</reference>
<dbReference type="RefSeq" id="WP_168671856.1">
    <property type="nucleotide sequence ID" value="NZ_JAAVTK010000002.1"/>
</dbReference>
<sequence length="293" mass="31233">MLRQSPLLFCLLAILAPAHAQSTAPVVGTVSSRSTGQGIPFVNIGLPQRGLGTVSDEQGRYHLPYNAAYAADTVRISSVGFKPLLLPFAALLAAPAIGLVPEPVALNEVSVTAAGAYQHPNTAGLAKAAPRMSLHLSANELGTELGCLVHLQHRPALVQSLHVVVLKNEAGPLTFRLNIYRLDAQGLPTTEKLLARDVLITATPEAGVLSADITADHLVLTEDFLLALEWVKNPLPAGPDLTQRISFGGAMKYGAQLYFRRTSQAPWTKPRFTSNMPALGMRPVVALYATVKD</sequence>
<accession>A0ABX1HD86</accession>
<gene>
    <name evidence="2" type="ORF">HBN54_000791</name>
</gene>
<keyword evidence="3" id="KW-1185">Reference proteome</keyword>
<evidence type="ECO:0000256" key="1">
    <source>
        <dbReference type="SAM" id="SignalP"/>
    </source>
</evidence>
<evidence type="ECO:0000313" key="3">
    <source>
        <dbReference type="Proteomes" id="UP000717634"/>
    </source>
</evidence>
<feature type="chain" id="PRO_5045971599" description="Carboxypeptidase-like regulatory domain-containing protein" evidence="1">
    <location>
        <begin position="21"/>
        <end position="293"/>
    </location>
</feature>
<evidence type="ECO:0008006" key="4">
    <source>
        <dbReference type="Google" id="ProtNLM"/>
    </source>
</evidence>
<organism evidence="2 3">
    <name type="scientific">Hymenobacter artigasi</name>
    <dbReference type="NCBI Taxonomy" id="2719616"/>
    <lineage>
        <taxon>Bacteria</taxon>
        <taxon>Pseudomonadati</taxon>
        <taxon>Bacteroidota</taxon>
        <taxon>Cytophagia</taxon>
        <taxon>Cytophagales</taxon>
        <taxon>Hymenobacteraceae</taxon>
        <taxon>Hymenobacter</taxon>
    </lineage>
</organism>
<dbReference type="InterPro" id="IPR008969">
    <property type="entry name" value="CarboxyPept-like_regulatory"/>
</dbReference>
<dbReference type="Pfam" id="PF13715">
    <property type="entry name" value="CarbopepD_reg_2"/>
    <property type="match status" value="1"/>
</dbReference>
<evidence type="ECO:0000313" key="2">
    <source>
        <dbReference type="EMBL" id="NKI88204.1"/>
    </source>
</evidence>
<comment type="caution">
    <text evidence="2">The sequence shown here is derived from an EMBL/GenBank/DDBJ whole genome shotgun (WGS) entry which is preliminary data.</text>
</comment>
<protein>
    <recommendedName>
        <fullName evidence="4">Carboxypeptidase-like regulatory domain-containing protein</fullName>
    </recommendedName>
</protein>
<feature type="signal peptide" evidence="1">
    <location>
        <begin position="1"/>
        <end position="20"/>
    </location>
</feature>
<proteinExistence type="predicted"/>
<dbReference type="Proteomes" id="UP000717634">
    <property type="component" value="Unassembled WGS sequence"/>
</dbReference>
<keyword evidence="1" id="KW-0732">Signal</keyword>
<dbReference type="SUPFAM" id="SSF49464">
    <property type="entry name" value="Carboxypeptidase regulatory domain-like"/>
    <property type="match status" value="1"/>
</dbReference>
<name>A0ABX1HD86_9BACT</name>
<dbReference type="EMBL" id="JAAVTK010000002">
    <property type="protein sequence ID" value="NKI88204.1"/>
    <property type="molecule type" value="Genomic_DNA"/>
</dbReference>